<evidence type="ECO:0000256" key="1">
    <source>
        <dbReference type="SAM" id="Coils"/>
    </source>
</evidence>
<keyword evidence="1" id="KW-0175">Coiled coil</keyword>
<accession>A0A1X7URP4</accession>
<dbReference type="EnsemblMetazoa" id="Aqu2.1.30453_001">
    <property type="protein sequence ID" value="Aqu2.1.30453_001"/>
    <property type="gene ID" value="Aqu2.1.30453"/>
</dbReference>
<dbReference type="InParanoid" id="A0A1X7URP4"/>
<feature type="coiled-coil region" evidence="1">
    <location>
        <begin position="57"/>
        <end position="185"/>
    </location>
</feature>
<evidence type="ECO:0000313" key="2">
    <source>
        <dbReference type="EnsemblMetazoa" id="Aqu2.1.30453_001"/>
    </source>
</evidence>
<proteinExistence type="predicted"/>
<protein>
    <submittedName>
        <fullName evidence="2">Uncharacterized protein</fullName>
    </submittedName>
</protein>
<organism evidence="2">
    <name type="scientific">Amphimedon queenslandica</name>
    <name type="common">Sponge</name>
    <dbReference type="NCBI Taxonomy" id="400682"/>
    <lineage>
        <taxon>Eukaryota</taxon>
        <taxon>Metazoa</taxon>
        <taxon>Porifera</taxon>
        <taxon>Demospongiae</taxon>
        <taxon>Heteroscleromorpha</taxon>
        <taxon>Haplosclerida</taxon>
        <taxon>Niphatidae</taxon>
        <taxon>Amphimedon</taxon>
    </lineage>
</organism>
<name>A0A1X7URP4_AMPQE</name>
<dbReference type="AlphaFoldDB" id="A0A1X7URP4"/>
<reference evidence="2" key="1">
    <citation type="submission" date="2017-05" db="UniProtKB">
        <authorList>
            <consortium name="EnsemblMetazoa"/>
        </authorList>
    </citation>
    <scope>IDENTIFICATION</scope>
</reference>
<sequence>YYYWGEHKRAPLRRSLPPSLPPSLRKILSDSPSVVTFGGPTEIQEENRRGFAMPMTKAEMKVQLDEARASVESFKQEVNRITKEKDALAARVEEVTELRATIEELRRETQGDATGDLEDQLAETRWRLEESERESEVAVLRAKETTREELQQTHKRELESSDYLIQLLREKVEQLQQQVETTGDGARRRPTGMRFSETLTKFNGEDVDDEGAFLRWLRKLEWIAEL</sequence>